<feature type="transmembrane region" description="Helical" evidence="1">
    <location>
        <begin position="6"/>
        <end position="25"/>
    </location>
</feature>
<keyword evidence="1" id="KW-1133">Transmembrane helix</keyword>
<feature type="transmembrane region" description="Helical" evidence="1">
    <location>
        <begin position="32"/>
        <end position="52"/>
    </location>
</feature>
<comment type="caution">
    <text evidence="2">The sequence shown here is derived from an EMBL/GenBank/DDBJ whole genome shotgun (WGS) entry which is preliminary data.</text>
</comment>
<reference evidence="2 4" key="1">
    <citation type="journal article" date="2014" name="Genome Announc.">
        <title>Draft Genome Sequences of Streptococcus bovis Strains ATCC 33317 and JB1.</title>
        <authorList>
            <person name="Benahmed F.H."/>
            <person name="Gopinath G.R."/>
            <person name="Harbottle H."/>
            <person name="Cotta M.A."/>
            <person name="Luo Y."/>
            <person name="Henderson C."/>
            <person name="Teri P."/>
            <person name="Soppet D."/>
            <person name="Rasmussen M."/>
            <person name="Whitehead T.R."/>
            <person name="Davidson M."/>
        </authorList>
    </citation>
    <scope>NUCLEOTIDE SEQUENCE [LARGE SCALE GENOMIC DNA]</scope>
    <source>
        <strain evidence="2 4">JB1</strain>
    </source>
</reference>
<name>A0A091BQF1_STREI</name>
<accession>A0A091BQF1</accession>
<dbReference type="EMBL" id="FOTG01000007">
    <property type="protein sequence ID" value="SFL31599.1"/>
    <property type="molecule type" value="Genomic_DNA"/>
</dbReference>
<keyword evidence="1" id="KW-0472">Membrane</keyword>
<reference evidence="3 5" key="2">
    <citation type="submission" date="2016-10" db="EMBL/GenBank/DDBJ databases">
        <authorList>
            <person name="Varghese N."/>
            <person name="Submissions S."/>
        </authorList>
    </citation>
    <scope>NUCLEOTIDE SEQUENCE [LARGE SCALE GENOMIC DNA]</scope>
    <source>
        <strain evidence="3 5">JB1</strain>
    </source>
</reference>
<dbReference type="Proteomes" id="UP000182793">
    <property type="component" value="Unassembled WGS sequence"/>
</dbReference>
<organism evidence="2 4">
    <name type="scientific">Streptococcus equinus JB1</name>
    <dbReference type="NCBI Taxonomy" id="1294274"/>
    <lineage>
        <taxon>Bacteria</taxon>
        <taxon>Bacillati</taxon>
        <taxon>Bacillota</taxon>
        <taxon>Bacilli</taxon>
        <taxon>Lactobacillales</taxon>
        <taxon>Streptococcaceae</taxon>
        <taxon>Streptococcus</taxon>
    </lineage>
</organism>
<gene>
    <name evidence="2" type="ORF">H702_05710</name>
    <name evidence="3" type="ORF">SAMN02910290_01330</name>
</gene>
<evidence type="ECO:0000256" key="1">
    <source>
        <dbReference type="SAM" id="Phobius"/>
    </source>
</evidence>
<evidence type="ECO:0000313" key="5">
    <source>
        <dbReference type="Proteomes" id="UP000182793"/>
    </source>
</evidence>
<evidence type="ECO:0008006" key="6">
    <source>
        <dbReference type="Google" id="ProtNLM"/>
    </source>
</evidence>
<evidence type="ECO:0000313" key="3">
    <source>
        <dbReference type="EMBL" id="SFL31599.1"/>
    </source>
</evidence>
<proteinExistence type="predicted"/>
<sequence>MQRSIFGVFTALLAVICFLCALPALRKKRYGLAVLLFLNAFTNVVNTIHAVYGTLF</sequence>
<protein>
    <recommendedName>
        <fullName evidence="6">Membrane associated protein</fullName>
    </recommendedName>
</protein>
<keyword evidence="1" id="KW-0812">Transmembrane</keyword>
<evidence type="ECO:0000313" key="4">
    <source>
        <dbReference type="Proteomes" id="UP000029382"/>
    </source>
</evidence>
<dbReference type="AlphaFoldDB" id="A0A091BQF1"/>
<dbReference type="Proteomes" id="UP000029382">
    <property type="component" value="Unassembled WGS sequence"/>
</dbReference>
<dbReference type="EMBL" id="AUZH01000019">
    <property type="protein sequence ID" value="KFN87876.1"/>
    <property type="molecule type" value="Genomic_DNA"/>
</dbReference>
<evidence type="ECO:0000313" key="2">
    <source>
        <dbReference type="EMBL" id="KFN87876.1"/>
    </source>
</evidence>
<keyword evidence="5" id="KW-1185">Reference proteome</keyword>